<feature type="transmembrane region" description="Helical" evidence="1">
    <location>
        <begin position="26"/>
        <end position="48"/>
    </location>
</feature>
<feature type="non-terminal residue" evidence="2">
    <location>
        <position position="95"/>
    </location>
</feature>
<accession>A0A382F439</accession>
<proteinExistence type="predicted"/>
<name>A0A382F439_9ZZZZ</name>
<sequence>VRQELNLGPPDLATCMAPADRTRFSIFASLLIHTLVILGLGFTATSGLTRPSEPLILELTLSKPSGETPEDTQLLAQHNQLGSGTQAKTDQFNNP</sequence>
<feature type="non-terminal residue" evidence="2">
    <location>
        <position position="1"/>
    </location>
</feature>
<evidence type="ECO:0000313" key="2">
    <source>
        <dbReference type="EMBL" id="SVB57449.1"/>
    </source>
</evidence>
<evidence type="ECO:0000256" key="1">
    <source>
        <dbReference type="SAM" id="Phobius"/>
    </source>
</evidence>
<keyword evidence="1" id="KW-0472">Membrane</keyword>
<gene>
    <name evidence="2" type="ORF">METZ01_LOCUS210303</name>
</gene>
<dbReference type="AlphaFoldDB" id="A0A382F439"/>
<reference evidence="2" key="1">
    <citation type="submission" date="2018-05" db="EMBL/GenBank/DDBJ databases">
        <authorList>
            <person name="Lanie J.A."/>
            <person name="Ng W.-L."/>
            <person name="Kazmierczak K.M."/>
            <person name="Andrzejewski T.M."/>
            <person name="Davidsen T.M."/>
            <person name="Wayne K.J."/>
            <person name="Tettelin H."/>
            <person name="Glass J.I."/>
            <person name="Rusch D."/>
            <person name="Podicherti R."/>
            <person name="Tsui H.-C.T."/>
            <person name="Winkler M.E."/>
        </authorList>
    </citation>
    <scope>NUCLEOTIDE SEQUENCE</scope>
</reference>
<protein>
    <recommendedName>
        <fullName evidence="3">Energy transducer TonB</fullName>
    </recommendedName>
</protein>
<keyword evidence="1" id="KW-0812">Transmembrane</keyword>
<dbReference type="EMBL" id="UINC01047772">
    <property type="protein sequence ID" value="SVB57449.1"/>
    <property type="molecule type" value="Genomic_DNA"/>
</dbReference>
<keyword evidence="1" id="KW-1133">Transmembrane helix</keyword>
<evidence type="ECO:0008006" key="3">
    <source>
        <dbReference type="Google" id="ProtNLM"/>
    </source>
</evidence>
<organism evidence="2">
    <name type="scientific">marine metagenome</name>
    <dbReference type="NCBI Taxonomy" id="408172"/>
    <lineage>
        <taxon>unclassified sequences</taxon>
        <taxon>metagenomes</taxon>
        <taxon>ecological metagenomes</taxon>
    </lineage>
</organism>